<gene>
    <name evidence="5" type="ORF">FSZ31_07535</name>
</gene>
<dbReference type="AlphaFoldDB" id="A0A5C6U794"/>
<feature type="compositionally biased region" description="Low complexity" evidence="3">
    <location>
        <begin position="203"/>
        <end position="215"/>
    </location>
</feature>
<accession>A0A5C6U794</accession>
<sequence length="215" mass="22505">MKTLFKAAALASVTLAGMTVAAPAVMAQSRTSIAVADYEGAVTKSAAFTTAMTQMQTTYAAQIKAVQDRAAQLQADAQPAVDAYNAAAKAPGATDASIRPAAEALQRKQTAAQQEIGRLNQPILLARAYVEDQIVVQLDAAVKAAMTAKKVDLLIQPQAVLAREPYVDITDAVVAELNRRVPSVGIVPPAGYEPGKLQKDAQQRQAPAAAQPQGR</sequence>
<dbReference type="Gene3D" id="3.30.910.20">
    <property type="entry name" value="Skp domain"/>
    <property type="match status" value="1"/>
</dbReference>
<dbReference type="SUPFAM" id="SSF111384">
    <property type="entry name" value="OmpH-like"/>
    <property type="match status" value="1"/>
</dbReference>
<feature type="signal peptide" evidence="4">
    <location>
        <begin position="1"/>
        <end position="21"/>
    </location>
</feature>
<reference evidence="5 6" key="1">
    <citation type="submission" date="2019-08" db="EMBL/GenBank/DDBJ databases">
        <title>Sphingorhabdus soil sp. nov., isolated from arctic soil.</title>
        <authorList>
            <person name="Liu Y."/>
        </authorList>
    </citation>
    <scope>NUCLEOTIDE SEQUENCE [LARGE SCALE GENOMIC DNA]</scope>
    <source>
        <strain evidence="5 6">D-2Q-5-6</strain>
    </source>
</reference>
<feature type="chain" id="PRO_5023133516" evidence="4">
    <location>
        <begin position="22"/>
        <end position="215"/>
    </location>
</feature>
<dbReference type="PANTHER" id="PTHR35089">
    <property type="entry name" value="CHAPERONE PROTEIN SKP"/>
    <property type="match status" value="1"/>
</dbReference>
<dbReference type="EMBL" id="VOPY01000002">
    <property type="protein sequence ID" value="TXC68817.1"/>
    <property type="molecule type" value="Genomic_DNA"/>
</dbReference>
<evidence type="ECO:0000256" key="3">
    <source>
        <dbReference type="SAM" id="MobiDB-lite"/>
    </source>
</evidence>
<proteinExistence type="inferred from homology"/>
<keyword evidence="2 4" id="KW-0732">Signal</keyword>
<protein>
    <submittedName>
        <fullName evidence="5">OmpH family outer membrane protein</fullName>
    </submittedName>
</protein>
<dbReference type="InterPro" id="IPR005632">
    <property type="entry name" value="Chaperone_Skp"/>
</dbReference>
<name>A0A5C6U794_9SPHN</name>
<dbReference type="Pfam" id="PF03938">
    <property type="entry name" value="OmpH"/>
    <property type="match status" value="1"/>
</dbReference>
<evidence type="ECO:0000256" key="2">
    <source>
        <dbReference type="ARBA" id="ARBA00022729"/>
    </source>
</evidence>
<evidence type="ECO:0000313" key="6">
    <source>
        <dbReference type="Proteomes" id="UP000321129"/>
    </source>
</evidence>
<evidence type="ECO:0000256" key="4">
    <source>
        <dbReference type="SAM" id="SignalP"/>
    </source>
</evidence>
<evidence type="ECO:0000256" key="1">
    <source>
        <dbReference type="ARBA" id="ARBA00009091"/>
    </source>
</evidence>
<feature type="region of interest" description="Disordered" evidence="3">
    <location>
        <begin position="191"/>
        <end position="215"/>
    </location>
</feature>
<dbReference type="Proteomes" id="UP000321129">
    <property type="component" value="Unassembled WGS sequence"/>
</dbReference>
<dbReference type="GO" id="GO:0050821">
    <property type="term" value="P:protein stabilization"/>
    <property type="evidence" value="ECO:0007669"/>
    <property type="project" value="TreeGrafter"/>
</dbReference>
<dbReference type="GO" id="GO:0005829">
    <property type="term" value="C:cytosol"/>
    <property type="evidence" value="ECO:0007669"/>
    <property type="project" value="TreeGrafter"/>
</dbReference>
<dbReference type="SMART" id="SM00935">
    <property type="entry name" value="OmpH"/>
    <property type="match status" value="1"/>
</dbReference>
<dbReference type="RefSeq" id="WP_147122771.1">
    <property type="nucleotide sequence ID" value="NZ_VOPY01000002.1"/>
</dbReference>
<comment type="caution">
    <text evidence="5">The sequence shown here is derived from an EMBL/GenBank/DDBJ whole genome shotgun (WGS) entry which is preliminary data.</text>
</comment>
<dbReference type="PANTHER" id="PTHR35089:SF1">
    <property type="entry name" value="CHAPERONE PROTEIN SKP"/>
    <property type="match status" value="1"/>
</dbReference>
<dbReference type="InterPro" id="IPR024930">
    <property type="entry name" value="Skp_dom_sf"/>
</dbReference>
<keyword evidence="6" id="KW-1185">Reference proteome</keyword>
<evidence type="ECO:0000313" key="5">
    <source>
        <dbReference type="EMBL" id="TXC68817.1"/>
    </source>
</evidence>
<comment type="similarity">
    <text evidence="1">Belongs to the Skp family.</text>
</comment>
<dbReference type="OrthoDB" id="7427936at2"/>
<organism evidence="5 6">
    <name type="scientific">Flavisphingopyxis soli</name>
    <dbReference type="NCBI Taxonomy" id="2601267"/>
    <lineage>
        <taxon>Bacteria</taxon>
        <taxon>Pseudomonadati</taxon>
        <taxon>Pseudomonadota</taxon>
        <taxon>Alphaproteobacteria</taxon>
        <taxon>Sphingomonadales</taxon>
        <taxon>Sphingopyxidaceae</taxon>
        <taxon>Flavisphingopyxis</taxon>
    </lineage>
</organism>
<dbReference type="GO" id="GO:0051082">
    <property type="term" value="F:unfolded protein binding"/>
    <property type="evidence" value="ECO:0007669"/>
    <property type="project" value="InterPro"/>
</dbReference>